<name>A0A3N4YHS2_9MICO</name>
<feature type="region of interest" description="Disordered" evidence="1">
    <location>
        <begin position="245"/>
        <end position="270"/>
    </location>
</feature>
<evidence type="ECO:0000313" key="4">
    <source>
        <dbReference type="Proteomes" id="UP000280501"/>
    </source>
</evidence>
<dbReference type="AlphaFoldDB" id="A0A3N4YHS2"/>
<dbReference type="InterPro" id="IPR036188">
    <property type="entry name" value="FAD/NAD-bd_sf"/>
</dbReference>
<dbReference type="Pfam" id="PF01266">
    <property type="entry name" value="DAO"/>
    <property type="match status" value="1"/>
</dbReference>
<accession>A0A3N4YHS2</accession>
<evidence type="ECO:0000259" key="2">
    <source>
        <dbReference type="Pfam" id="PF01266"/>
    </source>
</evidence>
<proteinExistence type="predicted"/>
<dbReference type="Gene3D" id="3.50.50.60">
    <property type="entry name" value="FAD/NAD(P)-binding domain"/>
    <property type="match status" value="2"/>
</dbReference>
<dbReference type="GO" id="GO:0005737">
    <property type="term" value="C:cytoplasm"/>
    <property type="evidence" value="ECO:0007669"/>
    <property type="project" value="TreeGrafter"/>
</dbReference>
<keyword evidence="4" id="KW-1185">Reference proteome</keyword>
<dbReference type="EMBL" id="RKQZ01000001">
    <property type="protein sequence ID" value="RPF20659.1"/>
    <property type="molecule type" value="Genomic_DNA"/>
</dbReference>
<evidence type="ECO:0000256" key="1">
    <source>
        <dbReference type="SAM" id="MobiDB-lite"/>
    </source>
</evidence>
<feature type="domain" description="FAD dependent oxidoreductase" evidence="2">
    <location>
        <begin position="19"/>
        <end position="407"/>
    </location>
</feature>
<dbReference type="RefSeq" id="WP_123813797.1">
    <property type="nucleotide sequence ID" value="NZ_RKQZ01000001.1"/>
</dbReference>
<dbReference type="Gene3D" id="3.30.9.10">
    <property type="entry name" value="D-Amino Acid Oxidase, subunit A, domain 2"/>
    <property type="match status" value="2"/>
</dbReference>
<dbReference type="Proteomes" id="UP000280501">
    <property type="component" value="Unassembled WGS sequence"/>
</dbReference>
<comment type="caution">
    <text evidence="3">The sequence shown here is derived from an EMBL/GenBank/DDBJ whole genome shotgun (WGS) entry which is preliminary data.</text>
</comment>
<evidence type="ECO:0000313" key="3">
    <source>
        <dbReference type="EMBL" id="RPF20659.1"/>
    </source>
</evidence>
<gene>
    <name evidence="3" type="ORF">EDD34_1256</name>
</gene>
<reference evidence="3 4" key="1">
    <citation type="submission" date="2018-11" db="EMBL/GenBank/DDBJ databases">
        <title>Sequencing the genomes of 1000 actinobacteria strains.</title>
        <authorList>
            <person name="Klenk H.-P."/>
        </authorList>
    </citation>
    <scope>NUCLEOTIDE SEQUENCE [LARGE SCALE GENOMIC DNA]</scope>
    <source>
        <strain evidence="3 4">DSM 15700</strain>
    </source>
</reference>
<dbReference type="SUPFAM" id="SSF51905">
    <property type="entry name" value="FAD/NAD(P)-binding domain"/>
    <property type="match status" value="1"/>
</dbReference>
<dbReference type="OrthoDB" id="9805852at2"/>
<dbReference type="InterPro" id="IPR006076">
    <property type="entry name" value="FAD-dep_OxRdtase"/>
</dbReference>
<dbReference type="PANTHER" id="PTHR13847">
    <property type="entry name" value="SARCOSINE DEHYDROGENASE-RELATED"/>
    <property type="match status" value="1"/>
</dbReference>
<organism evidence="3 4">
    <name type="scientific">Myceligenerans xiligouense</name>
    <dbReference type="NCBI Taxonomy" id="253184"/>
    <lineage>
        <taxon>Bacteria</taxon>
        <taxon>Bacillati</taxon>
        <taxon>Actinomycetota</taxon>
        <taxon>Actinomycetes</taxon>
        <taxon>Micrococcales</taxon>
        <taxon>Promicromonosporaceae</taxon>
        <taxon>Myceligenerans</taxon>
    </lineage>
</organism>
<protein>
    <submittedName>
        <fullName evidence="3">Sarcosine oxidase subunit beta</fullName>
    </submittedName>
</protein>
<sequence>MPIPSVRRSRQGALPRTVDVVVAGGGAIGAAVAYQLADAGASVLLAEAFTLPDGGEPTHFSASAQRAAPPVAIARLTGGGDAPAAARSIEALDRRSADLYASLPARSGAGIGYGASTRASLHLLPDDDTVAAYTAAVARQTARGLNSVMIHAQDAAALNPYVAAWQYAGAALVAPERWHAPGAAAADLLAAASDRGAVLREHCMVQGIERAGGTVAAVWTEHGKVRSGAVVLCAGAHSARLAASELPSGPAPVPTGPAGGATSAPAGSLGDSERLRLPLVARRRALGFTLPLVPRPGQVPATIDVGSTFWFANAEPDRVMLGVERPDRPLEAGHEPRLVPLLRRAAAHCAPVLGEAPMAPGWLGTRTETPDGLPLLGAHASGLLYATGFDGAAARVAPAVGEVMRDLLEQQEPDIDVTPLGVERFWR</sequence>